<accession>B4IK70</accession>
<sequence>MTKVRQTGQNDAEMERWRCRSMSMKMRRLVFGWLFYKTRGWVNGGIIDRLDIEGSSTTTVKMNFFGAFIALAICALYGLTQADISLKLRQQQQQLQQQQQQPLITKEHYYKTGGGFQESNYGNSGYQIFEVHNHFAAKGPAYLPPQGQAASGHANDG</sequence>
<dbReference type="AlphaFoldDB" id="B4IK70"/>
<evidence type="ECO:0000313" key="3">
    <source>
        <dbReference type="Proteomes" id="UP000001292"/>
    </source>
</evidence>
<evidence type="ECO:0000256" key="1">
    <source>
        <dbReference type="SAM" id="Phobius"/>
    </source>
</evidence>
<dbReference type="STRING" id="7238.B4IK70"/>
<organism evidence="3">
    <name type="scientific">Drosophila sechellia</name>
    <name type="common">Fruit fly</name>
    <dbReference type="NCBI Taxonomy" id="7238"/>
    <lineage>
        <taxon>Eukaryota</taxon>
        <taxon>Metazoa</taxon>
        <taxon>Ecdysozoa</taxon>
        <taxon>Arthropoda</taxon>
        <taxon>Hexapoda</taxon>
        <taxon>Insecta</taxon>
        <taxon>Pterygota</taxon>
        <taxon>Neoptera</taxon>
        <taxon>Endopterygota</taxon>
        <taxon>Diptera</taxon>
        <taxon>Brachycera</taxon>
        <taxon>Muscomorpha</taxon>
        <taxon>Ephydroidea</taxon>
        <taxon>Drosophilidae</taxon>
        <taxon>Drosophila</taxon>
        <taxon>Sophophora</taxon>
    </lineage>
</organism>
<keyword evidence="3" id="KW-1185">Reference proteome</keyword>
<proteinExistence type="predicted"/>
<dbReference type="Proteomes" id="UP000001292">
    <property type="component" value="Unassembled WGS sequence"/>
</dbReference>
<keyword evidence="1" id="KW-1133">Transmembrane helix</keyword>
<name>B4IK70_DROSE</name>
<dbReference type="HOGENOM" id="CLU_1679798_0_0_1"/>
<dbReference type="KEGG" id="dse:6619918"/>
<reference evidence="2 3" key="1">
    <citation type="journal article" date="2007" name="Nature">
        <title>Evolution of genes and genomes on the Drosophila phylogeny.</title>
        <authorList>
            <consortium name="Drosophila 12 Genomes Consortium"/>
            <person name="Clark A.G."/>
            <person name="Eisen M.B."/>
            <person name="Smith D.R."/>
            <person name="Bergman C.M."/>
            <person name="Oliver B."/>
            <person name="Markow T.A."/>
            <person name="Kaufman T.C."/>
            <person name="Kellis M."/>
            <person name="Gelbart W."/>
            <person name="Iyer V.N."/>
            <person name="Pollard D.A."/>
            <person name="Sackton T.B."/>
            <person name="Larracuente A.M."/>
            <person name="Singh N.D."/>
            <person name="Abad J.P."/>
            <person name="Abt D.N."/>
            <person name="Adryan B."/>
            <person name="Aguade M."/>
            <person name="Akashi H."/>
            <person name="Anderson W.W."/>
            <person name="Aquadro C.F."/>
            <person name="Ardell D.H."/>
            <person name="Arguello R."/>
            <person name="Artieri C.G."/>
            <person name="Barbash D.A."/>
            <person name="Barker D."/>
            <person name="Barsanti P."/>
            <person name="Batterham P."/>
            <person name="Batzoglou S."/>
            <person name="Begun D."/>
            <person name="Bhutkar A."/>
            <person name="Blanco E."/>
            <person name="Bosak S.A."/>
            <person name="Bradley R.K."/>
            <person name="Brand A.D."/>
            <person name="Brent M.R."/>
            <person name="Brooks A.N."/>
            <person name="Brown R.H."/>
            <person name="Butlin R.K."/>
            <person name="Caggese C."/>
            <person name="Calvi B.R."/>
            <person name="Bernardo de Carvalho A."/>
            <person name="Caspi A."/>
            <person name="Castrezana S."/>
            <person name="Celniker S.E."/>
            <person name="Chang J.L."/>
            <person name="Chapple C."/>
            <person name="Chatterji S."/>
            <person name="Chinwalla A."/>
            <person name="Civetta A."/>
            <person name="Clifton S.W."/>
            <person name="Comeron J.M."/>
            <person name="Costello J.C."/>
            <person name="Coyne J.A."/>
            <person name="Daub J."/>
            <person name="David R.G."/>
            <person name="Delcher A.L."/>
            <person name="Delehaunty K."/>
            <person name="Do C.B."/>
            <person name="Ebling H."/>
            <person name="Edwards K."/>
            <person name="Eickbush T."/>
            <person name="Evans J.D."/>
            <person name="Filipski A."/>
            <person name="Findeiss S."/>
            <person name="Freyhult E."/>
            <person name="Fulton L."/>
            <person name="Fulton R."/>
            <person name="Garcia A.C."/>
            <person name="Gardiner A."/>
            <person name="Garfield D.A."/>
            <person name="Garvin B.E."/>
            <person name="Gibson G."/>
            <person name="Gilbert D."/>
            <person name="Gnerre S."/>
            <person name="Godfrey J."/>
            <person name="Good R."/>
            <person name="Gotea V."/>
            <person name="Gravely B."/>
            <person name="Greenberg A.J."/>
            <person name="Griffiths-Jones S."/>
            <person name="Gross S."/>
            <person name="Guigo R."/>
            <person name="Gustafson E.A."/>
            <person name="Haerty W."/>
            <person name="Hahn M.W."/>
            <person name="Halligan D.L."/>
            <person name="Halpern A.L."/>
            <person name="Halter G.M."/>
            <person name="Han M.V."/>
            <person name="Heger A."/>
            <person name="Hillier L."/>
            <person name="Hinrichs A.S."/>
            <person name="Holmes I."/>
            <person name="Hoskins R.A."/>
            <person name="Hubisz M.J."/>
            <person name="Hultmark D."/>
            <person name="Huntley M.A."/>
            <person name="Jaffe D.B."/>
            <person name="Jagadeeshan S."/>
            <person name="Jeck W.R."/>
            <person name="Johnson J."/>
            <person name="Jones C.D."/>
            <person name="Jordan W.C."/>
            <person name="Karpen G.H."/>
            <person name="Kataoka E."/>
            <person name="Keightley P.D."/>
            <person name="Kheradpour P."/>
            <person name="Kirkness E.F."/>
            <person name="Koerich L.B."/>
            <person name="Kristiansen K."/>
            <person name="Kudrna D."/>
            <person name="Kulathinal R.J."/>
            <person name="Kumar S."/>
            <person name="Kwok R."/>
            <person name="Lander E."/>
            <person name="Langley C.H."/>
            <person name="Lapoint R."/>
            <person name="Lazzaro B.P."/>
            <person name="Lee S.J."/>
            <person name="Levesque L."/>
            <person name="Li R."/>
            <person name="Lin C.F."/>
            <person name="Lin M.F."/>
            <person name="Lindblad-Toh K."/>
            <person name="Llopart A."/>
            <person name="Long M."/>
            <person name="Low L."/>
            <person name="Lozovsky E."/>
            <person name="Lu J."/>
            <person name="Luo M."/>
            <person name="Machado C.A."/>
            <person name="Makalowski W."/>
            <person name="Marzo M."/>
            <person name="Matsuda M."/>
            <person name="Matzkin L."/>
            <person name="McAllister B."/>
            <person name="McBride C.S."/>
            <person name="McKernan B."/>
            <person name="McKernan K."/>
            <person name="Mendez-Lago M."/>
            <person name="Minx P."/>
            <person name="Mollenhauer M.U."/>
            <person name="Montooth K."/>
            <person name="Mount S.M."/>
            <person name="Mu X."/>
            <person name="Myers E."/>
            <person name="Negre B."/>
            <person name="Newfeld S."/>
            <person name="Nielsen R."/>
            <person name="Noor M.A."/>
            <person name="O'Grady P."/>
            <person name="Pachter L."/>
            <person name="Papaceit M."/>
            <person name="Parisi M.J."/>
            <person name="Parisi M."/>
            <person name="Parts L."/>
            <person name="Pedersen J.S."/>
            <person name="Pesole G."/>
            <person name="Phillippy A.M."/>
            <person name="Ponting C.P."/>
            <person name="Pop M."/>
            <person name="Porcelli D."/>
            <person name="Powell J.R."/>
            <person name="Prohaska S."/>
            <person name="Pruitt K."/>
            <person name="Puig M."/>
            <person name="Quesneville H."/>
            <person name="Ram K.R."/>
            <person name="Rand D."/>
            <person name="Rasmussen M.D."/>
            <person name="Reed L.K."/>
            <person name="Reenan R."/>
            <person name="Reily A."/>
            <person name="Remington K.A."/>
            <person name="Rieger T.T."/>
            <person name="Ritchie M.G."/>
            <person name="Robin C."/>
            <person name="Rogers Y.H."/>
            <person name="Rohde C."/>
            <person name="Rozas J."/>
            <person name="Rubenfield M.J."/>
            <person name="Ruiz A."/>
            <person name="Russo S."/>
            <person name="Salzberg S.L."/>
            <person name="Sanchez-Gracia A."/>
            <person name="Saranga D.J."/>
            <person name="Sato H."/>
            <person name="Schaeffer S.W."/>
            <person name="Schatz M.C."/>
            <person name="Schlenke T."/>
            <person name="Schwartz R."/>
            <person name="Segarra C."/>
            <person name="Singh R.S."/>
            <person name="Sirot L."/>
            <person name="Sirota M."/>
            <person name="Sisneros N.B."/>
            <person name="Smith C.D."/>
            <person name="Smith T.F."/>
            <person name="Spieth J."/>
            <person name="Stage D.E."/>
            <person name="Stark A."/>
            <person name="Stephan W."/>
            <person name="Strausberg R.L."/>
            <person name="Strempel S."/>
            <person name="Sturgill D."/>
            <person name="Sutton G."/>
            <person name="Sutton G.G."/>
            <person name="Tao W."/>
            <person name="Teichmann S."/>
            <person name="Tobari Y.N."/>
            <person name="Tomimura Y."/>
            <person name="Tsolas J.M."/>
            <person name="Valente V.L."/>
            <person name="Venter E."/>
            <person name="Venter J.C."/>
            <person name="Vicario S."/>
            <person name="Vieira F.G."/>
            <person name="Vilella A.J."/>
            <person name="Villasante A."/>
            <person name="Walenz B."/>
            <person name="Wang J."/>
            <person name="Wasserman M."/>
            <person name="Watts T."/>
            <person name="Wilson D."/>
            <person name="Wilson R.K."/>
            <person name="Wing R.A."/>
            <person name="Wolfner M.F."/>
            <person name="Wong A."/>
            <person name="Wong G.K."/>
            <person name="Wu C.I."/>
            <person name="Wu G."/>
            <person name="Yamamoto D."/>
            <person name="Yang H.P."/>
            <person name="Yang S.P."/>
            <person name="Yorke J.A."/>
            <person name="Yoshida K."/>
            <person name="Zdobnov E."/>
            <person name="Zhang P."/>
            <person name="Zhang Y."/>
            <person name="Zimin A.V."/>
            <person name="Baldwin J."/>
            <person name="Abdouelleil A."/>
            <person name="Abdulkadir J."/>
            <person name="Abebe A."/>
            <person name="Abera B."/>
            <person name="Abreu J."/>
            <person name="Acer S.C."/>
            <person name="Aftuck L."/>
            <person name="Alexander A."/>
            <person name="An P."/>
            <person name="Anderson E."/>
            <person name="Anderson S."/>
            <person name="Arachi H."/>
            <person name="Azer M."/>
            <person name="Bachantsang P."/>
            <person name="Barry A."/>
            <person name="Bayul T."/>
            <person name="Berlin A."/>
            <person name="Bessette D."/>
            <person name="Bloom T."/>
            <person name="Blye J."/>
            <person name="Boguslavskiy L."/>
            <person name="Bonnet C."/>
            <person name="Boukhgalter B."/>
            <person name="Bourzgui I."/>
            <person name="Brown A."/>
            <person name="Cahill P."/>
            <person name="Channer S."/>
            <person name="Cheshatsang Y."/>
            <person name="Chuda L."/>
            <person name="Citroen M."/>
            <person name="Collymore A."/>
            <person name="Cooke P."/>
            <person name="Costello M."/>
            <person name="D'Aco K."/>
            <person name="Daza R."/>
            <person name="De Haan G."/>
            <person name="DeGray S."/>
            <person name="DeMaso C."/>
            <person name="Dhargay N."/>
            <person name="Dooley K."/>
            <person name="Dooley E."/>
            <person name="Doricent M."/>
            <person name="Dorje P."/>
            <person name="Dorjee K."/>
            <person name="Dupes A."/>
            <person name="Elong R."/>
            <person name="Falk J."/>
            <person name="Farina A."/>
            <person name="Faro S."/>
            <person name="Ferguson D."/>
            <person name="Fisher S."/>
            <person name="Foley C.D."/>
            <person name="Franke A."/>
            <person name="Friedrich D."/>
            <person name="Gadbois L."/>
            <person name="Gearin G."/>
            <person name="Gearin C.R."/>
            <person name="Giannoukos G."/>
            <person name="Goode T."/>
            <person name="Graham J."/>
            <person name="Grandbois E."/>
            <person name="Grewal S."/>
            <person name="Gyaltsen K."/>
            <person name="Hafez N."/>
            <person name="Hagos B."/>
            <person name="Hall J."/>
            <person name="Henson C."/>
            <person name="Hollinger A."/>
            <person name="Honan T."/>
            <person name="Huard M.D."/>
            <person name="Hughes L."/>
            <person name="Hurhula B."/>
            <person name="Husby M.E."/>
            <person name="Kamat A."/>
            <person name="Kanga B."/>
            <person name="Kashin S."/>
            <person name="Khazanovich D."/>
            <person name="Kisner P."/>
            <person name="Lance K."/>
            <person name="Lara M."/>
            <person name="Lee W."/>
            <person name="Lennon N."/>
            <person name="Letendre F."/>
            <person name="LeVine R."/>
            <person name="Lipovsky A."/>
            <person name="Liu X."/>
            <person name="Liu J."/>
            <person name="Liu S."/>
            <person name="Lokyitsang T."/>
            <person name="Lokyitsang Y."/>
            <person name="Lubonja R."/>
            <person name="Lui A."/>
            <person name="MacDonald P."/>
            <person name="Magnisalis V."/>
            <person name="Maru K."/>
            <person name="Matthews C."/>
            <person name="McCusker W."/>
            <person name="McDonough S."/>
            <person name="Mehta T."/>
            <person name="Meldrim J."/>
            <person name="Meneus L."/>
            <person name="Mihai O."/>
            <person name="Mihalev A."/>
            <person name="Mihova T."/>
            <person name="Mittelman R."/>
            <person name="Mlenga V."/>
            <person name="Montmayeur A."/>
            <person name="Mulrain L."/>
            <person name="Navidi A."/>
            <person name="Naylor J."/>
            <person name="Negash T."/>
            <person name="Nguyen T."/>
            <person name="Nguyen N."/>
            <person name="Nicol R."/>
            <person name="Norbu C."/>
            <person name="Norbu N."/>
            <person name="Novod N."/>
            <person name="O'Neill B."/>
            <person name="Osman S."/>
            <person name="Markiewicz E."/>
            <person name="Oyono O.L."/>
            <person name="Patti C."/>
            <person name="Phunkhang P."/>
            <person name="Pierre F."/>
            <person name="Priest M."/>
            <person name="Raghuraman S."/>
            <person name="Rege F."/>
            <person name="Reyes R."/>
            <person name="Rise C."/>
            <person name="Rogov P."/>
            <person name="Ross K."/>
            <person name="Ryan E."/>
            <person name="Settipalli S."/>
            <person name="Shea T."/>
            <person name="Sherpa N."/>
            <person name="Shi L."/>
            <person name="Shih D."/>
            <person name="Sparrow T."/>
            <person name="Spaulding J."/>
            <person name="Stalker J."/>
            <person name="Stange-Thomann N."/>
            <person name="Stavropoulos S."/>
            <person name="Stone C."/>
            <person name="Strader C."/>
            <person name="Tesfaye S."/>
            <person name="Thomson T."/>
            <person name="Thoulutsang Y."/>
            <person name="Thoulutsang D."/>
            <person name="Topham K."/>
            <person name="Topping I."/>
            <person name="Tsamla T."/>
            <person name="Vassiliev H."/>
            <person name="Vo A."/>
            <person name="Wangchuk T."/>
            <person name="Wangdi T."/>
            <person name="Weiand M."/>
            <person name="Wilkinson J."/>
            <person name="Wilson A."/>
            <person name="Yadav S."/>
            <person name="Young G."/>
            <person name="Yu Q."/>
            <person name="Zembek L."/>
            <person name="Zhong D."/>
            <person name="Zimmer A."/>
            <person name="Zwirko Z."/>
            <person name="Jaffe D.B."/>
            <person name="Alvarez P."/>
            <person name="Brockman W."/>
            <person name="Butler J."/>
            <person name="Chin C."/>
            <person name="Gnerre S."/>
            <person name="Grabherr M."/>
            <person name="Kleber M."/>
            <person name="Mauceli E."/>
            <person name="MacCallum I."/>
        </authorList>
    </citation>
    <scope>NUCLEOTIDE SEQUENCE [LARGE SCALE GENOMIC DNA]</scope>
    <source>
        <strain evidence="3">Rob3c / Tucson 14021-0248.25</strain>
    </source>
</reference>
<feature type="transmembrane region" description="Helical" evidence="1">
    <location>
        <begin position="64"/>
        <end position="80"/>
    </location>
</feature>
<evidence type="ECO:0000313" key="2">
    <source>
        <dbReference type="EMBL" id="EDW51442.1"/>
    </source>
</evidence>
<protein>
    <submittedName>
        <fullName evidence="2">GM13041</fullName>
    </submittedName>
</protein>
<keyword evidence="1" id="KW-0472">Membrane</keyword>
<keyword evidence="1" id="KW-0812">Transmembrane</keyword>
<gene>
    <name evidence="2" type="primary">Dsec\GM13041</name>
    <name evidence="2" type="ORF">Dsec_GM13041</name>
</gene>
<dbReference type="EMBL" id="CH480851">
    <property type="protein sequence ID" value="EDW51442.1"/>
    <property type="molecule type" value="Genomic_DNA"/>
</dbReference>